<gene>
    <name evidence="2" type="ORF">H0E82_03485</name>
</gene>
<reference evidence="2 3" key="1">
    <citation type="submission" date="2020-07" db="EMBL/GenBank/DDBJ databases">
        <title>isolation of Luteimonas sp. SJ-16.</title>
        <authorList>
            <person name="Huang X.-X."/>
            <person name="Xu L."/>
            <person name="Sun J.-Q."/>
        </authorList>
    </citation>
    <scope>NUCLEOTIDE SEQUENCE [LARGE SCALE GENOMIC DNA]</scope>
    <source>
        <strain evidence="2 3">SJ-16</strain>
    </source>
</reference>
<dbReference type="AlphaFoldDB" id="A0A7Z0QPI9"/>
<proteinExistence type="predicted"/>
<comment type="caution">
    <text evidence="2">The sequence shown here is derived from an EMBL/GenBank/DDBJ whole genome shotgun (WGS) entry which is preliminary data.</text>
</comment>
<accession>A0A7Z0QPI9</accession>
<organism evidence="2 3">
    <name type="scientific">Luteimonas deserti</name>
    <dbReference type="NCBI Taxonomy" id="2752306"/>
    <lineage>
        <taxon>Bacteria</taxon>
        <taxon>Pseudomonadati</taxon>
        <taxon>Pseudomonadota</taxon>
        <taxon>Gammaproteobacteria</taxon>
        <taxon>Lysobacterales</taxon>
        <taxon>Lysobacteraceae</taxon>
        <taxon>Luteimonas</taxon>
    </lineage>
</organism>
<sequence>MNPKSISRLALLVALSCSALAAHADVVVVMSARSDVAALTPAQVSQIFLAKSSALPGGGRAVAIDQAEGAAVRDAFYTKVTSRDAAQLRSYWSQLMFTGKAQRPKQVAGDAAVKREVAATAGAIGYIDAASVDASVKVVLRP</sequence>
<dbReference type="SUPFAM" id="SSF53850">
    <property type="entry name" value="Periplasmic binding protein-like II"/>
    <property type="match status" value="1"/>
</dbReference>
<dbReference type="Gene3D" id="3.40.190.10">
    <property type="entry name" value="Periplasmic binding protein-like II"/>
    <property type="match status" value="1"/>
</dbReference>
<dbReference type="EMBL" id="JACCJZ010000009">
    <property type="protein sequence ID" value="NYZ61829.1"/>
    <property type="molecule type" value="Genomic_DNA"/>
</dbReference>
<keyword evidence="3" id="KW-1185">Reference proteome</keyword>
<feature type="signal peptide" evidence="1">
    <location>
        <begin position="1"/>
        <end position="24"/>
    </location>
</feature>
<dbReference type="RefSeq" id="WP_180543781.1">
    <property type="nucleotide sequence ID" value="NZ_JACCJZ010000009.1"/>
</dbReference>
<protein>
    <submittedName>
        <fullName evidence="2">Phosphate ABC transporter substrate-binding protein</fullName>
    </submittedName>
</protein>
<name>A0A7Z0QPI9_9GAMM</name>
<evidence type="ECO:0000256" key="1">
    <source>
        <dbReference type="SAM" id="SignalP"/>
    </source>
</evidence>
<feature type="chain" id="PRO_5030749297" evidence="1">
    <location>
        <begin position="25"/>
        <end position="142"/>
    </location>
</feature>
<evidence type="ECO:0000313" key="2">
    <source>
        <dbReference type="EMBL" id="NYZ61829.1"/>
    </source>
</evidence>
<dbReference type="Proteomes" id="UP000589896">
    <property type="component" value="Unassembled WGS sequence"/>
</dbReference>
<evidence type="ECO:0000313" key="3">
    <source>
        <dbReference type="Proteomes" id="UP000589896"/>
    </source>
</evidence>
<keyword evidence="1" id="KW-0732">Signal</keyword>